<accession>A0A532UZR5</accession>
<feature type="region of interest" description="Disordered" evidence="8">
    <location>
        <begin position="1"/>
        <end position="23"/>
    </location>
</feature>
<keyword evidence="4" id="KW-0547">Nucleotide-binding</keyword>
<dbReference type="Pfam" id="PF12804">
    <property type="entry name" value="NTP_transf_3"/>
    <property type="match status" value="1"/>
</dbReference>
<dbReference type="Gene3D" id="3.90.550.10">
    <property type="entry name" value="Spore Coat Polysaccharide Biosynthesis Protein SpsA, Chain A"/>
    <property type="match status" value="1"/>
</dbReference>
<protein>
    <recommendedName>
        <fullName evidence="9">MobA-like NTP transferase domain-containing protein</fullName>
    </recommendedName>
</protein>
<evidence type="ECO:0000256" key="7">
    <source>
        <dbReference type="ARBA" id="ARBA00023150"/>
    </source>
</evidence>
<dbReference type="SUPFAM" id="SSF53448">
    <property type="entry name" value="Nucleotide-diphospho-sugar transferases"/>
    <property type="match status" value="1"/>
</dbReference>
<evidence type="ECO:0000256" key="8">
    <source>
        <dbReference type="SAM" id="MobiDB-lite"/>
    </source>
</evidence>
<keyword evidence="2" id="KW-0808">Transferase</keyword>
<dbReference type="GO" id="GO:0016779">
    <property type="term" value="F:nucleotidyltransferase activity"/>
    <property type="evidence" value="ECO:0007669"/>
    <property type="project" value="UniProtKB-ARBA"/>
</dbReference>
<dbReference type="GO" id="GO:0005525">
    <property type="term" value="F:GTP binding"/>
    <property type="evidence" value="ECO:0007669"/>
    <property type="project" value="UniProtKB-KW"/>
</dbReference>
<keyword evidence="1" id="KW-0963">Cytoplasm</keyword>
<feature type="domain" description="MobA-like NTP transferase" evidence="9">
    <location>
        <begin position="27"/>
        <end position="164"/>
    </location>
</feature>
<dbReference type="PANTHER" id="PTHR19136">
    <property type="entry name" value="MOLYBDENUM COFACTOR GUANYLYLTRANSFERASE"/>
    <property type="match status" value="1"/>
</dbReference>
<comment type="caution">
    <text evidence="10">The sequence shown here is derived from an EMBL/GenBank/DDBJ whole genome shotgun (WGS) entry which is preliminary data.</text>
</comment>
<dbReference type="InterPro" id="IPR013482">
    <property type="entry name" value="Molybde_CF_guanTrfase"/>
</dbReference>
<dbReference type="InterPro" id="IPR025877">
    <property type="entry name" value="MobA-like_NTP_Trfase"/>
</dbReference>
<feature type="compositionally biased region" description="Basic and acidic residues" evidence="8">
    <location>
        <begin position="1"/>
        <end position="12"/>
    </location>
</feature>
<evidence type="ECO:0000313" key="11">
    <source>
        <dbReference type="Proteomes" id="UP000319619"/>
    </source>
</evidence>
<evidence type="ECO:0000313" key="10">
    <source>
        <dbReference type="EMBL" id="TKJ40454.1"/>
    </source>
</evidence>
<proteinExistence type="predicted"/>
<reference evidence="10 11" key="1">
    <citation type="submission" date="2017-06" db="EMBL/GenBank/DDBJ databases">
        <title>Novel microbial phyla capable of carbon fixation and sulfur reduction in deep-sea sediments.</title>
        <authorList>
            <person name="Huang J."/>
            <person name="Baker B."/>
            <person name="Wang Y."/>
        </authorList>
    </citation>
    <scope>NUCLEOTIDE SEQUENCE [LARGE SCALE GENOMIC DNA]</scope>
    <source>
        <strain evidence="10">B3_LCP</strain>
    </source>
</reference>
<dbReference type="EMBL" id="NJBN01000005">
    <property type="protein sequence ID" value="TKJ40454.1"/>
    <property type="molecule type" value="Genomic_DNA"/>
</dbReference>
<keyword evidence="3" id="KW-0479">Metal-binding</keyword>
<dbReference type="CDD" id="cd02503">
    <property type="entry name" value="MobA"/>
    <property type="match status" value="1"/>
</dbReference>
<keyword evidence="7" id="KW-0501">Molybdenum cofactor biosynthesis</keyword>
<evidence type="ECO:0000256" key="4">
    <source>
        <dbReference type="ARBA" id="ARBA00022741"/>
    </source>
</evidence>
<dbReference type="Proteomes" id="UP000319619">
    <property type="component" value="Unassembled WGS sequence"/>
</dbReference>
<dbReference type="PANTHER" id="PTHR19136:SF81">
    <property type="entry name" value="MOLYBDENUM COFACTOR GUANYLYLTRANSFERASE"/>
    <property type="match status" value="1"/>
</dbReference>
<evidence type="ECO:0000256" key="5">
    <source>
        <dbReference type="ARBA" id="ARBA00022842"/>
    </source>
</evidence>
<keyword evidence="6" id="KW-0342">GTP-binding</keyword>
<dbReference type="AlphaFoldDB" id="A0A532UZR5"/>
<keyword evidence="5" id="KW-0460">Magnesium</keyword>
<feature type="compositionally biased region" description="Polar residues" evidence="8">
    <location>
        <begin position="13"/>
        <end position="23"/>
    </location>
</feature>
<dbReference type="GO" id="GO:0046872">
    <property type="term" value="F:metal ion binding"/>
    <property type="evidence" value="ECO:0007669"/>
    <property type="project" value="UniProtKB-KW"/>
</dbReference>
<evidence type="ECO:0000259" key="9">
    <source>
        <dbReference type="Pfam" id="PF12804"/>
    </source>
</evidence>
<evidence type="ECO:0000256" key="6">
    <source>
        <dbReference type="ARBA" id="ARBA00023134"/>
    </source>
</evidence>
<organism evidence="10 11">
    <name type="scientific">candidate division LCP-89 bacterium B3_LCP</name>
    <dbReference type="NCBI Taxonomy" id="2012998"/>
    <lineage>
        <taxon>Bacteria</taxon>
        <taxon>Pseudomonadati</taxon>
        <taxon>Bacteria division LCP-89</taxon>
    </lineage>
</organism>
<evidence type="ECO:0000256" key="1">
    <source>
        <dbReference type="ARBA" id="ARBA00022490"/>
    </source>
</evidence>
<gene>
    <name evidence="10" type="ORF">CEE37_09065</name>
</gene>
<name>A0A532UZR5_UNCL8</name>
<sequence>MKPFNRHCEESRSSGMTKQSHTKSITGYILAGGKSSRMGKDKRWLQKDGMTLLERSCNLVESALGNKPIIVGDNFDNDNYYDCEVIPDAAPNKGPLGGLVASLKHCETTWVLILPVDMPDLSVSDLNMLIQAVEEDYDVIAFKSKRGIEPLAALYSAQNLDYWQMRLQAGELSLKGGISQLSLKTVIPTNETSLSNLNAPEDL</sequence>
<evidence type="ECO:0000256" key="3">
    <source>
        <dbReference type="ARBA" id="ARBA00022723"/>
    </source>
</evidence>
<evidence type="ECO:0000256" key="2">
    <source>
        <dbReference type="ARBA" id="ARBA00022679"/>
    </source>
</evidence>
<dbReference type="GO" id="GO:0006777">
    <property type="term" value="P:Mo-molybdopterin cofactor biosynthetic process"/>
    <property type="evidence" value="ECO:0007669"/>
    <property type="project" value="UniProtKB-KW"/>
</dbReference>
<dbReference type="InterPro" id="IPR029044">
    <property type="entry name" value="Nucleotide-diphossugar_trans"/>
</dbReference>